<dbReference type="InterPro" id="IPR050595">
    <property type="entry name" value="Bact_response_regulator"/>
</dbReference>
<dbReference type="Gene3D" id="3.40.50.2300">
    <property type="match status" value="1"/>
</dbReference>
<dbReference type="PROSITE" id="PS50110">
    <property type="entry name" value="RESPONSE_REGULATORY"/>
    <property type="match status" value="1"/>
</dbReference>
<protein>
    <recommendedName>
        <fullName evidence="3">Response regulatory domain-containing protein</fullName>
    </recommendedName>
</protein>
<dbReference type="AlphaFoldDB" id="A0A1E5QBL0"/>
<feature type="modified residue" description="4-aspartylphosphate" evidence="2">
    <location>
        <position position="53"/>
    </location>
</feature>
<dbReference type="CDD" id="cd00156">
    <property type="entry name" value="REC"/>
    <property type="match status" value="1"/>
</dbReference>
<dbReference type="EMBL" id="MCGG01000007">
    <property type="protein sequence ID" value="OEJ69411.1"/>
    <property type="molecule type" value="Genomic_DNA"/>
</dbReference>
<dbReference type="SUPFAM" id="SSF52172">
    <property type="entry name" value="CheY-like"/>
    <property type="match status" value="1"/>
</dbReference>
<proteinExistence type="predicted"/>
<dbReference type="RefSeq" id="WP_069956563.1">
    <property type="nucleotide sequence ID" value="NZ_MCGG01000007.1"/>
</dbReference>
<dbReference type="InterPro" id="IPR001789">
    <property type="entry name" value="Sig_transdc_resp-reg_receiver"/>
</dbReference>
<dbReference type="Pfam" id="PF00072">
    <property type="entry name" value="Response_reg"/>
    <property type="match status" value="1"/>
</dbReference>
<dbReference type="SMART" id="SM00448">
    <property type="entry name" value="REC"/>
    <property type="match status" value="1"/>
</dbReference>
<dbReference type="STRING" id="28181.BEN30_03110"/>
<dbReference type="OrthoDB" id="7243049at2"/>
<organism evidence="4 5">
    <name type="scientific">Magnetovibrio blakemorei</name>
    <dbReference type="NCBI Taxonomy" id="28181"/>
    <lineage>
        <taxon>Bacteria</taxon>
        <taxon>Pseudomonadati</taxon>
        <taxon>Pseudomonadota</taxon>
        <taxon>Alphaproteobacteria</taxon>
        <taxon>Rhodospirillales</taxon>
        <taxon>Magnetovibrionaceae</taxon>
        <taxon>Magnetovibrio</taxon>
    </lineage>
</organism>
<evidence type="ECO:0000313" key="5">
    <source>
        <dbReference type="Proteomes" id="UP000095347"/>
    </source>
</evidence>
<evidence type="ECO:0000256" key="1">
    <source>
        <dbReference type="ARBA" id="ARBA00022553"/>
    </source>
</evidence>
<dbReference type="Proteomes" id="UP000095347">
    <property type="component" value="Unassembled WGS sequence"/>
</dbReference>
<keyword evidence="1 2" id="KW-0597">Phosphoprotein</keyword>
<dbReference type="PANTHER" id="PTHR44591:SF3">
    <property type="entry name" value="RESPONSE REGULATORY DOMAIN-CONTAINING PROTEIN"/>
    <property type="match status" value="1"/>
</dbReference>
<comment type="caution">
    <text evidence="4">The sequence shown here is derived from an EMBL/GenBank/DDBJ whole genome shotgun (WGS) entry which is preliminary data.</text>
</comment>
<dbReference type="PANTHER" id="PTHR44591">
    <property type="entry name" value="STRESS RESPONSE REGULATOR PROTEIN 1"/>
    <property type="match status" value="1"/>
</dbReference>
<dbReference type="GO" id="GO:0000160">
    <property type="term" value="P:phosphorelay signal transduction system"/>
    <property type="evidence" value="ECO:0007669"/>
    <property type="project" value="InterPro"/>
</dbReference>
<gene>
    <name evidence="4" type="ORF">BEN30_03110</name>
</gene>
<evidence type="ECO:0000256" key="2">
    <source>
        <dbReference type="PROSITE-ProRule" id="PRU00169"/>
    </source>
</evidence>
<evidence type="ECO:0000259" key="3">
    <source>
        <dbReference type="PROSITE" id="PS50110"/>
    </source>
</evidence>
<name>A0A1E5QBL0_9PROT</name>
<dbReference type="InterPro" id="IPR011006">
    <property type="entry name" value="CheY-like_superfamily"/>
</dbReference>
<sequence>MAKILVIDDDQSILDFIQSCLEDEDEYEVVTALDGERGLVECERSSFDLILTDIFMPFRDGLDIIREVSKMYPKTKTIAMTSHYGVGHTDYLKAAEVIGADLNLRKPFSCADLMAAFEQLQIS</sequence>
<keyword evidence="5" id="KW-1185">Reference proteome</keyword>
<feature type="domain" description="Response regulatory" evidence="3">
    <location>
        <begin position="3"/>
        <end position="121"/>
    </location>
</feature>
<accession>A0A1E5QBL0</accession>
<reference evidence="5" key="1">
    <citation type="submission" date="2016-07" db="EMBL/GenBank/DDBJ databases">
        <authorList>
            <person name="Florea S."/>
            <person name="Webb J.S."/>
            <person name="Jaromczyk J."/>
            <person name="Schardl C.L."/>
        </authorList>
    </citation>
    <scope>NUCLEOTIDE SEQUENCE [LARGE SCALE GENOMIC DNA]</scope>
    <source>
        <strain evidence="5">MV-1</strain>
    </source>
</reference>
<evidence type="ECO:0000313" key="4">
    <source>
        <dbReference type="EMBL" id="OEJ69411.1"/>
    </source>
</evidence>